<dbReference type="Proteomes" id="UP000295146">
    <property type="component" value="Unassembled WGS sequence"/>
</dbReference>
<dbReference type="GO" id="GO:0016491">
    <property type="term" value="F:oxidoreductase activity"/>
    <property type="evidence" value="ECO:0007669"/>
    <property type="project" value="InterPro"/>
</dbReference>
<dbReference type="OrthoDB" id="8225825at2"/>
<sequence length="147" mass="16527">MTQLKDRLYKVFTRLHLAVFLGSKGRLFGRAMGMPIVGLQTIGRRSGQRRTTTLAAPIVEDDRVVLVASFGGDERHPAWYHNLRANPAVQVTLRGRTRPLMARTATGTERSALWERIVAVYDGYGRYQDRTDRQIPVVVLEPEPPAA</sequence>
<dbReference type="EMBL" id="SODP01000001">
    <property type="protein sequence ID" value="TDW77206.1"/>
    <property type="molecule type" value="Genomic_DNA"/>
</dbReference>
<keyword evidence="4" id="KW-1185">Reference proteome</keyword>
<reference evidence="3 4" key="1">
    <citation type="submission" date="2019-03" db="EMBL/GenBank/DDBJ databases">
        <title>Genomic Encyclopedia of Type Strains, Phase III (KMG-III): the genomes of soil and plant-associated and newly described type strains.</title>
        <authorList>
            <person name="Whitman W."/>
        </authorList>
    </citation>
    <scope>NUCLEOTIDE SEQUENCE [LARGE SCALE GENOMIC DNA]</scope>
    <source>
        <strain evidence="3 4">VKM Ac-2573</strain>
    </source>
</reference>
<dbReference type="GO" id="GO:0070967">
    <property type="term" value="F:coenzyme F420 binding"/>
    <property type="evidence" value="ECO:0007669"/>
    <property type="project" value="TreeGrafter"/>
</dbReference>
<dbReference type="NCBIfam" id="TIGR00026">
    <property type="entry name" value="hi_GC_TIGR00026"/>
    <property type="match status" value="1"/>
</dbReference>
<comment type="caution">
    <text evidence="3">The sequence shown here is derived from an EMBL/GenBank/DDBJ whole genome shotgun (WGS) entry which is preliminary data.</text>
</comment>
<dbReference type="InterPro" id="IPR004378">
    <property type="entry name" value="F420H2_quin_Rdtase"/>
</dbReference>
<dbReference type="RefSeq" id="WP_134101435.1">
    <property type="nucleotide sequence ID" value="NZ_SODP01000001.1"/>
</dbReference>
<dbReference type="PANTHER" id="PTHR39428:SF1">
    <property type="entry name" value="F420H(2)-DEPENDENT QUINONE REDUCTASE RV1261C"/>
    <property type="match status" value="1"/>
</dbReference>
<evidence type="ECO:0000256" key="1">
    <source>
        <dbReference type="ARBA" id="ARBA00008710"/>
    </source>
</evidence>
<accession>A0A4R8CMA3</accession>
<dbReference type="InterPro" id="IPR012349">
    <property type="entry name" value="Split_barrel_FMN-bd"/>
</dbReference>
<dbReference type="Pfam" id="PF04075">
    <property type="entry name" value="F420H2_quin_red"/>
    <property type="match status" value="1"/>
</dbReference>
<evidence type="ECO:0000313" key="3">
    <source>
        <dbReference type="EMBL" id="TDW77206.1"/>
    </source>
</evidence>
<protein>
    <submittedName>
        <fullName evidence="3">Deazaflavin-dependent oxidoreductase (Nitroreductase family)</fullName>
    </submittedName>
</protein>
<dbReference type="GO" id="GO:0005886">
    <property type="term" value="C:plasma membrane"/>
    <property type="evidence" value="ECO:0007669"/>
    <property type="project" value="TreeGrafter"/>
</dbReference>
<evidence type="ECO:0000313" key="4">
    <source>
        <dbReference type="Proteomes" id="UP000295146"/>
    </source>
</evidence>
<name>A0A4R8CMA3_9ACTN</name>
<gene>
    <name evidence="3" type="ORF">EV653_2371</name>
</gene>
<comment type="similarity">
    <text evidence="1">Belongs to the F420H(2)-dependent quinone reductase family.</text>
</comment>
<dbReference type="Gene3D" id="2.30.110.10">
    <property type="entry name" value="Electron Transport, Fmn-binding Protein, Chain A"/>
    <property type="match status" value="1"/>
</dbReference>
<proteinExistence type="inferred from homology"/>
<dbReference type="AlphaFoldDB" id="A0A4R8CMA3"/>
<dbReference type="PANTHER" id="PTHR39428">
    <property type="entry name" value="F420H(2)-DEPENDENT QUINONE REDUCTASE RV1261C"/>
    <property type="match status" value="1"/>
</dbReference>
<evidence type="ECO:0000256" key="2">
    <source>
        <dbReference type="ARBA" id="ARBA00049106"/>
    </source>
</evidence>
<comment type="catalytic activity">
    <reaction evidence="2">
        <text>oxidized coenzyme F420-(gamma-L-Glu)(n) + a quinol + H(+) = reduced coenzyme F420-(gamma-L-Glu)(n) + a quinone</text>
        <dbReference type="Rhea" id="RHEA:39663"/>
        <dbReference type="Rhea" id="RHEA-COMP:12939"/>
        <dbReference type="Rhea" id="RHEA-COMP:14378"/>
        <dbReference type="ChEBI" id="CHEBI:15378"/>
        <dbReference type="ChEBI" id="CHEBI:24646"/>
        <dbReference type="ChEBI" id="CHEBI:132124"/>
        <dbReference type="ChEBI" id="CHEBI:133980"/>
        <dbReference type="ChEBI" id="CHEBI:139511"/>
    </reaction>
</comment>
<organism evidence="3 4">
    <name type="scientific">Kribbella pratensis</name>
    <dbReference type="NCBI Taxonomy" id="2512112"/>
    <lineage>
        <taxon>Bacteria</taxon>
        <taxon>Bacillati</taxon>
        <taxon>Actinomycetota</taxon>
        <taxon>Actinomycetes</taxon>
        <taxon>Propionibacteriales</taxon>
        <taxon>Kribbellaceae</taxon>
        <taxon>Kribbella</taxon>
    </lineage>
</organism>